<dbReference type="Proteomes" id="UP000241229">
    <property type="component" value="Unassembled WGS sequence"/>
</dbReference>
<comment type="caution">
    <text evidence="2">The sequence shown here is derived from an EMBL/GenBank/DDBJ whole genome shotgun (WGS) entry which is preliminary data.</text>
</comment>
<protein>
    <submittedName>
        <fullName evidence="2">GNAT family N-acetyltransferase</fullName>
    </submittedName>
</protein>
<evidence type="ECO:0000259" key="1">
    <source>
        <dbReference type="PROSITE" id="PS51186"/>
    </source>
</evidence>
<dbReference type="SUPFAM" id="SSF55729">
    <property type="entry name" value="Acyl-CoA N-acyltransferases (Nat)"/>
    <property type="match status" value="1"/>
</dbReference>
<keyword evidence="2" id="KW-0808">Transferase</keyword>
<feature type="domain" description="N-acetyltransferase" evidence="1">
    <location>
        <begin position="17"/>
        <end position="169"/>
    </location>
</feature>
<dbReference type="InterPro" id="IPR000182">
    <property type="entry name" value="GNAT_dom"/>
</dbReference>
<name>A0A2P7S4V2_9HYPH</name>
<dbReference type="CDD" id="cd04301">
    <property type="entry name" value="NAT_SF"/>
    <property type="match status" value="1"/>
</dbReference>
<dbReference type="InterPro" id="IPR016181">
    <property type="entry name" value="Acyl_CoA_acyltransferase"/>
</dbReference>
<dbReference type="PROSITE" id="PS51186">
    <property type="entry name" value="GNAT"/>
    <property type="match status" value="1"/>
</dbReference>
<keyword evidence="3" id="KW-1185">Reference proteome</keyword>
<gene>
    <name evidence="2" type="ORF">C7I84_17775</name>
</gene>
<accession>A0A2P7S4V2</accession>
<evidence type="ECO:0000313" key="3">
    <source>
        <dbReference type="Proteomes" id="UP000241229"/>
    </source>
</evidence>
<dbReference type="Pfam" id="PF00583">
    <property type="entry name" value="Acetyltransf_1"/>
    <property type="match status" value="1"/>
</dbReference>
<dbReference type="Gene3D" id="3.40.630.30">
    <property type="match status" value="1"/>
</dbReference>
<proteinExistence type="predicted"/>
<dbReference type="OrthoDB" id="5815030at2"/>
<sequence>MNRPPERRLSRGTAEGFTLRRANPADVPFIMATERLDGYETLVGRWEADTHAAAFADPAYRYFIGEFAGRPVGFALIRDWASPAKVTCVKRLAVVEPGQGHGSLFLRRAIDAMFEETDTHRLWIGAFPENLRARRAYVAAGFAEEGIARGSAFFGEVFRDEMILSMLRPEWQARRARDGL</sequence>
<reference evidence="2 3" key="1">
    <citation type="submission" date="2018-03" db="EMBL/GenBank/DDBJ databases">
        <title>The draft genome of Mesorhizobium sp. 6GN-30.</title>
        <authorList>
            <person name="Liu L."/>
            <person name="Li L."/>
            <person name="Wang T."/>
            <person name="Zhang X."/>
            <person name="Liang L."/>
        </authorList>
    </citation>
    <scope>NUCLEOTIDE SEQUENCE [LARGE SCALE GENOMIC DNA]</scope>
    <source>
        <strain evidence="2 3">6GN30</strain>
    </source>
</reference>
<dbReference type="EMBL" id="PXYK01000017">
    <property type="protein sequence ID" value="PSJ57495.1"/>
    <property type="molecule type" value="Genomic_DNA"/>
</dbReference>
<organism evidence="2 3">
    <name type="scientific">Kumtagia ephedrae</name>
    <dbReference type="NCBI Taxonomy" id="2116701"/>
    <lineage>
        <taxon>Bacteria</taxon>
        <taxon>Pseudomonadati</taxon>
        <taxon>Pseudomonadota</taxon>
        <taxon>Alphaproteobacteria</taxon>
        <taxon>Hyphomicrobiales</taxon>
        <taxon>Phyllobacteriaceae</taxon>
        <taxon>Kumtagia</taxon>
    </lineage>
</organism>
<evidence type="ECO:0000313" key="2">
    <source>
        <dbReference type="EMBL" id="PSJ57495.1"/>
    </source>
</evidence>
<dbReference type="AlphaFoldDB" id="A0A2P7S4V2"/>
<dbReference type="GO" id="GO:0016747">
    <property type="term" value="F:acyltransferase activity, transferring groups other than amino-acyl groups"/>
    <property type="evidence" value="ECO:0007669"/>
    <property type="project" value="InterPro"/>
</dbReference>